<comment type="caution">
    <text evidence="1">The sequence shown here is derived from an EMBL/GenBank/DDBJ whole genome shotgun (WGS) entry which is preliminary data.</text>
</comment>
<organism evidence="1 2">
    <name type="scientific">Candidatus Methylomirabilis limnetica</name>
    <dbReference type="NCBI Taxonomy" id="2033718"/>
    <lineage>
        <taxon>Bacteria</taxon>
        <taxon>Candidatus Methylomirabilota</taxon>
        <taxon>Candidatus Methylomirabilia</taxon>
        <taxon>Candidatus Methylomirabilales</taxon>
        <taxon>Candidatus Methylomirabilaceae</taxon>
        <taxon>Candidatus Methylomirabilis</taxon>
    </lineage>
</organism>
<reference evidence="1 2" key="1">
    <citation type="submission" date="2017-09" db="EMBL/GenBank/DDBJ databases">
        <title>Bloom of a denitrifying methanotroph, Candidatus Methylomirabilis limnetica, in a deep stratified lake.</title>
        <authorList>
            <person name="Graf J.S."/>
            <person name="Marchant H.K."/>
            <person name="Tienken D."/>
            <person name="Hach P.F."/>
            <person name="Brand A."/>
            <person name="Schubert C.J."/>
            <person name="Kuypers M.M."/>
            <person name="Milucka J."/>
        </authorList>
    </citation>
    <scope>NUCLEOTIDE SEQUENCE [LARGE SCALE GENOMIC DNA]</scope>
    <source>
        <strain evidence="1 2">Zug</strain>
    </source>
</reference>
<dbReference type="AlphaFoldDB" id="A0A2T4TXN0"/>
<name>A0A2T4TXN0_9BACT</name>
<dbReference type="EMBL" id="NVQC01000022">
    <property type="protein sequence ID" value="PTL35881.1"/>
    <property type="molecule type" value="Genomic_DNA"/>
</dbReference>
<gene>
    <name evidence="1" type="ORF">CLG94_09020</name>
</gene>
<reference evidence="2" key="2">
    <citation type="journal article" date="2018" name="Environ. Microbiol.">
        <title>Bloom of a denitrifying methanotroph, 'Candidatus Methylomirabilis limnetica', in a deep stratified lake.</title>
        <authorList>
            <person name="Graf J.S."/>
            <person name="Mayr M.J."/>
            <person name="Marchant H.K."/>
            <person name="Tienken D."/>
            <person name="Hach P.F."/>
            <person name="Brand A."/>
            <person name="Schubert C.J."/>
            <person name="Kuypers M.M."/>
            <person name="Milucka J."/>
        </authorList>
    </citation>
    <scope>NUCLEOTIDE SEQUENCE [LARGE SCALE GENOMIC DNA]</scope>
    <source>
        <strain evidence="2">Zug</strain>
    </source>
</reference>
<proteinExistence type="predicted"/>
<accession>A0A2T4TXN0</accession>
<sequence>MMRRGAIIVILLGAIIAFAFSRAVDAATNAELVPGSRIVFPYYDLRPGFATFLFLTNISSAPVSVALELYDTSGARQGTNIDLSARDIDSLDLSEMISGNASDGFLQGFVDVTTSADVLIGTAVVVNMDDDWAITYNGASARRQTAGTTPFEPYPTGLLLPAFLTPGQLGGGTLADGLLIVAAPHPTRPGGKLPDKPIRASAEIFLRQELTAVSSDQQSTHEIIQSSSRFSGRHIILPIGTVVGTFPSPTLGWLSLRNHVVDKNGIPFGLVGLYIQTLIGPSSASGMAIRLSGDPSADTTQ</sequence>
<evidence type="ECO:0000313" key="1">
    <source>
        <dbReference type="EMBL" id="PTL35881.1"/>
    </source>
</evidence>
<dbReference type="RefSeq" id="WP_107562780.1">
    <property type="nucleotide sequence ID" value="NZ_NVQC01000022.1"/>
</dbReference>
<dbReference type="Proteomes" id="UP000241436">
    <property type="component" value="Unassembled WGS sequence"/>
</dbReference>
<evidence type="ECO:0000313" key="2">
    <source>
        <dbReference type="Proteomes" id="UP000241436"/>
    </source>
</evidence>
<protein>
    <submittedName>
        <fullName evidence="1">Uncharacterized protein</fullName>
    </submittedName>
</protein>
<keyword evidence="2" id="KW-1185">Reference proteome</keyword>